<dbReference type="Proteomes" id="UP001317629">
    <property type="component" value="Chromosome"/>
</dbReference>
<evidence type="ECO:0000313" key="1">
    <source>
        <dbReference type="EMBL" id="BDV35214.1"/>
    </source>
</evidence>
<protein>
    <recommendedName>
        <fullName evidence="3">DNA repair protein MmcB-related protein</fullName>
    </recommendedName>
</protein>
<accession>A0ABM8EB43</accession>
<gene>
    <name evidence="1" type="ORF">SS37A_27430</name>
</gene>
<sequence>MHSNLLPSAEAGRPETTRHVTRGARRYLRACGFAVIAELPLPNGTRADLVALAPDGGLRIVEVKSSLEDLRADQKWTRYRDYCDRFYFAIPMALDVELFPEDAGLIVADAHGAMLAREAPSLRLASASRKAMLVRFGALAAERYCALAFGDERLEG</sequence>
<name>A0ABM8EB43_9HYPH</name>
<evidence type="ECO:0008006" key="3">
    <source>
        <dbReference type="Google" id="ProtNLM"/>
    </source>
</evidence>
<keyword evidence="2" id="KW-1185">Reference proteome</keyword>
<dbReference type="PIRSF" id="PIRSF031796">
    <property type="entry name" value="UPC031796"/>
    <property type="match status" value="1"/>
</dbReference>
<dbReference type="Pfam" id="PF06319">
    <property type="entry name" value="MmcB-like"/>
    <property type="match status" value="1"/>
</dbReference>
<proteinExistence type="predicted"/>
<evidence type="ECO:0000313" key="2">
    <source>
        <dbReference type="Proteomes" id="UP001317629"/>
    </source>
</evidence>
<dbReference type="EMBL" id="AP027142">
    <property type="protein sequence ID" value="BDV35214.1"/>
    <property type="molecule type" value="Genomic_DNA"/>
</dbReference>
<dbReference type="RefSeq" id="WP_281928595.1">
    <property type="nucleotide sequence ID" value="NZ_AP027142.1"/>
</dbReference>
<organism evidence="1 2">
    <name type="scientific">Methylocystis iwaonis</name>
    <dbReference type="NCBI Taxonomy" id="2885079"/>
    <lineage>
        <taxon>Bacteria</taxon>
        <taxon>Pseudomonadati</taxon>
        <taxon>Pseudomonadota</taxon>
        <taxon>Alphaproteobacteria</taxon>
        <taxon>Hyphomicrobiales</taxon>
        <taxon>Methylocystaceae</taxon>
        <taxon>Methylocystis</taxon>
    </lineage>
</organism>
<dbReference type="InterPro" id="IPR009394">
    <property type="entry name" value="MmcB-like"/>
</dbReference>
<reference evidence="1 2" key="1">
    <citation type="journal article" date="2023" name="Int. J. Syst. Evol. Microbiol.">
        <title>Methylocystis iwaonis sp. nov., a type II methane-oxidizing bacterium from surface soil of a rice paddy field in Japan, and emended description of the genus Methylocystis (ex Whittenbury et al. 1970) Bowman et al. 1993.</title>
        <authorList>
            <person name="Kaise H."/>
            <person name="Sawadogo J.B."/>
            <person name="Alam M.S."/>
            <person name="Ueno C."/>
            <person name="Dianou D."/>
            <person name="Shinjo R."/>
            <person name="Asakawa S."/>
        </authorList>
    </citation>
    <scope>NUCLEOTIDE SEQUENCE [LARGE SCALE GENOMIC DNA]</scope>
    <source>
        <strain evidence="1 2">SS37A-Re</strain>
    </source>
</reference>